<keyword evidence="3" id="KW-1185">Reference proteome</keyword>
<evidence type="ECO:0000256" key="1">
    <source>
        <dbReference type="SAM" id="SignalP"/>
    </source>
</evidence>
<gene>
    <name evidence="2" type="ORF">EB796_005503</name>
</gene>
<comment type="caution">
    <text evidence="2">The sequence shown here is derived from an EMBL/GenBank/DDBJ whole genome shotgun (WGS) entry which is preliminary data.</text>
</comment>
<dbReference type="EMBL" id="VXIV02000766">
    <property type="protein sequence ID" value="KAF6036190.1"/>
    <property type="molecule type" value="Genomic_DNA"/>
</dbReference>
<reference evidence="2" key="1">
    <citation type="submission" date="2020-06" db="EMBL/GenBank/DDBJ databases">
        <title>Draft genome of Bugula neritina, a colonial animal packing powerful symbionts and potential medicines.</title>
        <authorList>
            <person name="Rayko M."/>
        </authorList>
    </citation>
    <scope>NUCLEOTIDE SEQUENCE [LARGE SCALE GENOMIC DNA]</scope>
    <source>
        <strain evidence="2">Kwan_BN1</strain>
    </source>
</reference>
<proteinExistence type="predicted"/>
<accession>A0A7J7KC27</accession>
<evidence type="ECO:0000313" key="2">
    <source>
        <dbReference type="EMBL" id="KAF6036190.1"/>
    </source>
</evidence>
<feature type="signal peptide" evidence="1">
    <location>
        <begin position="1"/>
        <end position="24"/>
    </location>
</feature>
<name>A0A7J7KC27_BUGNE</name>
<organism evidence="2 3">
    <name type="scientific">Bugula neritina</name>
    <name type="common">Brown bryozoan</name>
    <name type="synonym">Sertularia neritina</name>
    <dbReference type="NCBI Taxonomy" id="10212"/>
    <lineage>
        <taxon>Eukaryota</taxon>
        <taxon>Metazoa</taxon>
        <taxon>Spiralia</taxon>
        <taxon>Lophotrochozoa</taxon>
        <taxon>Bryozoa</taxon>
        <taxon>Gymnolaemata</taxon>
        <taxon>Cheilostomatida</taxon>
        <taxon>Flustrina</taxon>
        <taxon>Buguloidea</taxon>
        <taxon>Bugulidae</taxon>
        <taxon>Bugula</taxon>
    </lineage>
</organism>
<dbReference type="AlphaFoldDB" id="A0A7J7KC27"/>
<feature type="chain" id="PRO_5029588074" evidence="1">
    <location>
        <begin position="25"/>
        <end position="80"/>
    </location>
</feature>
<protein>
    <submittedName>
        <fullName evidence="2">Uncharacterized protein</fullName>
    </submittedName>
</protein>
<evidence type="ECO:0000313" key="3">
    <source>
        <dbReference type="Proteomes" id="UP000593567"/>
    </source>
</evidence>
<keyword evidence="1" id="KW-0732">Signal</keyword>
<sequence length="80" mass="9332">MRVVCLVLLAAFLTANLFSTSSYAGIIGEISFRNYTRSERSTIARVFWLQRLGWYSALRARPELNHYEGKRTHFRFEDLG</sequence>
<dbReference type="Proteomes" id="UP000593567">
    <property type="component" value="Unassembled WGS sequence"/>
</dbReference>